<keyword evidence="1" id="KW-0040">ANK repeat</keyword>
<name>A0A507EI32_9FUNG</name>
<keyword evidence="2" id="KW-0175">Coiled coil</keyword>
<gene>
    <name evidence="4" type="ORF">PhCBS80983_g00102</name>
</gene>
<dbReference type="PROSITE" id="PS50297">
    <property type="entry name" value="ANK_REP_REGION"/>
    <property type="match status" value="3"/>
</dbReference>
<feature type="repeat" description="ANK" evidence="1">
    <location>
        <begin position="117"/>
        <end position="149"/>
    </location>
</feature>
<feature type="region of interest" description="Disordered" evidence="3">
    <location>
        <begin position="1457"/>
        <end position="1487"/>
    </location>
</feature>
<dbReference type="PROSITE" id="PS50088">
    <property type="entry name" value="ANK_REPEAT"/>
    <property type="match status" value="5"/>
</dbReference>
<feature type="compositionally biased region" description="Polar residues" evidence="3">
    <location>
        <begin position="245"/>
        <end position="257"/>
    </location>
</feature>
<dbReference type="Pfam" id="PF12796">
    <property type="entry name" value="Ank_2"/>
    <property type="match status" value="2"/>
</dbReference>
<feature type="repeat" description="ANK" evidence="1">
    <location>
        <begin position="403"/>
        <end position="427"/>
    </location>
</feature>
<feature type="compositionally biased region" description="Low complexity" evidence="3">
    <location>
        <begin position="1219"/>
        <end position="1233"/>
    </location>
</feature>
<feature type="coiled-coil region" evidence="2">
    <location>
        <begin position="849"/>
        <end position="890"/>
    </location>
</feature>
<dbReference type="PANTHER" id="PTHR24133:SF40">
    <property type="entry name" value="ANKYRIN REPEAT DOMAIN 44"/>
    <property type="match status" value="1"/>
</dbReference>
<feature type="compositionally biased region" description="Low complexity" evidence="3">
    <location>
        <begin position="547"/>
        <end position="556"/>
    </location>
</feature>
<protein>
    <submittedName>
        <fullName evidence="4">Uncharacterized protein</fullName>
    </submittedName>
</protein>
<dbReference type="PRINTS" id="PR01415">
    <property type="entry name" value="ANKYRIN"/>
</dbReference>
<dbReference type="SMART" id="SM00248">
    <property type="entry name" value="ANK"/>
    <property type="match status" value="6"/>
</dbReference>
<feature type="coiled-coil region" evidence="2">
    <location>
        <begin position="1494"/>
        <end position="1535"/>
    </location>
</feature>
<dbReference type="STRING" id="109895.A0A507EI32"/>
<feature type="region of interest" description="Disordered" evidence="3">
    <location>
        <begin position="1387"/>
        <end position="1424"/>
    </location>
</feature>
<feature type="repeat" description="ANK" evidence="1">
    <location>
        <begin position="312"/>
        <end position="350"/>
    </location>
</feature>
<dbReference type="EMBL" id="QEAQ01000001">
    <property type="protein sequence ID" value="TPX62850.1"/>
    <property type="molecule type" value="Genomic_DNA"/>
</dbReference>
<evidence type="ECO:0000256" key="3">
    <source>
        <dbReference type="SAM" id="MobiDB-lite"/>
    </source>
</evidence>
<feature type="region of interest" description="Disordered" evidence="3">
    <location>
        <begin position="1048"/>
        <end position="1233"/>
    </location>
</feature>
<feature type="compositionally biased region" description="Polar residues" evidence="3">
    <location>
        <begin position="267"/>
        <end position="276"/>
    </location>
</feature>
<dbReference type="Gene3D" id="1.25.40.20">
    <property type="entry name" value="Ankyrin repeat-containing domain"/>
    <property type="match status" value="3"/>
</dbReference>
<feature type="region of interest" description="Disordered" evidence="3">
    <location>
        <begin position="754"/>
        <end position="782"/>
    </location>
</feature>
<feature type="compositionally biased region" description="Polar residues" evidence="3">
    <location>
        <begin position="1137"/>
        <end position="1157"/>
    </location>
</feature>
<feature type="region of interest" description="Disordered" evidence="3">
    <location>
        <begin position="245"/>
        <end position="276"/>
    </location>
</feature>
<dbReference type="PANTHER" id="PTHR24133">
    <property type="entry name" value="ANKYRIN DOMAIN-CONTAINING"/>
    <property type="match status" value="1"/>
</dbReference>
<feature type="region of interest" description="Disordered" evidence="3">
    <location>
        <begin position="484"/>
        <end position="556"/>
    </location>
</feature>
<accession>A0A507EI32</accession>
<feature type="compositionally biased region" description="Basic and acidic residues" evidence="3">
    <location>
        <begin position="1049"/>
        <end position="1062"/>
    </location>
</feature>
<keyword evidence="5" id="KW-1185">Reference proteome</keyword>
<evidence type="ECO:0000313" key="4">
    <source>
        <dbReference type="EMBL" id="TPX62850.1"/>
    </source>
</evidence>
<dbReference type="Proteomes" id="UP000318582">
    <property type="component" value="Unassembled WGS sequence"/>
</dbReference>
<reference evidence="4 5" key="1">
    <citation type="journal article" date="2019" name="Sci. Rep.">
        <title>Comparative genomics of chytrid fungi reveal insights into the obligate biotrophic and pathogenic lifestyle of Synchytrium endobioticum.</title>
        <authorList>
            <person name="van de Vossenberg B.T.L.H."/>
            <person name="Warris S."/>
            <person name="Nguyen H.D.T."/>
            <person name="van Gent-Pelzer M.P.E."/>
            <person name="Joly D.L."/>
            <person name="van de Geest H.C."/>
            <person name="Bonants P.J.M."/>
            <person name="Smith D.S."/>
            <person name="Levesque C.A."/>
            <person name="van der Lee T.A.J."/>
        </authorList>
    </citation>
    <scope>NUCLEOTIDE SEQUENCE [LARGE SCALE GENOMIC DNA]</scope>
    <source>
        <strain evidence="4 5">CBS 809.83</strain>
    </source>
</reference>
<dbReference type="InterPro" id="IPR036770">
    <property type="entry name" value="Ankyrin_rpt-contain_sf"/>
</dbReference>
<comment type="caution">
    <text evidence="4">The sequence shown here is derived from an EMBL/GenBank/DDBJ whole genome shotgun (WGS) entry which is preliminary data.</text>
</comment>
<dbReference type="SUPFAM" id="SSF48403">
    <property type="entry name" value="Ankyrin repeat"/>
    <property type="match status" value="1"/>
</dbReference>
<feature type="repeat" description="ANK" evidence="1">
    <location>
        <begin position="150"/>
        <end position="182"/>
    </location>
</feature>
<feature type="compositionally biased region" description="Polar residues" evidence="3">
    <location>
        <begin position="1174"/>
        <end position="1199"/>
    </location>
</feature>
<evidence type="ECO:0000256" key="2">
    <source>
        <dbReference type="SAM" id="Coils"/>
    </source>
</evidence>
<evidence type="ECO:0000256" key="1">
    <source>
        <dbReference type="PROSITE-ProRule" id="PRU00023"/>
    </source>
</evidence>
<feature type="region of interest" description="Disordered" evidence="3">
    <location>
        <begin position="574"/>
        <end position="601"/>
    </location>
</feature>
<feature type="repeat" description="ANK" evidence="1">
    <location>
        <begin position="352"/>
        <end position="402"/>
    </location>
</feature>
<dbReference type="InterPro" id="IPR002110">
    <property type="entry name" value="Ankyrin_rpt"/>
</dbReference>
<dbReference type="InterPro" id="IPR052391">
    <property type="entry name" value="E3_Ligase-Neurotoxin"/>
</dbReference>
<organism evidence="4 5">
    <name type="scientific">Powellomyces hirtus</name>
    <dbReference type="NCBI Taxonomy" id="109895"/>
    <lineage>
        <taxon>Eukaryota</taxon>
        <taxon>Fungi</taxon>
        <taxon>Fungi incertae sedis</taxon>
        <taxon>Chytridiomycota</taxon>
        <taxon>Chytridiomycota incertae sedis</taxon>
        <taxon>Chytridiomycetes</taxon>
        <taxon>Spizellomycetales</taxon>
        <taxon>Powellomycetaceae</taxon>
        <taxon>Powellomyces</taxon>
    </lineage>
</organism>
<evidence type="ECO:0000313" key="5">
    <source>
        <dbReference type="Proteomes" id="UP000318582"/>
    </source>
</evidence>
<proteinExistence type="predicted"/>
<sequence length="1772" mass="196187">MLEKSEVNALGWKLNACASNGDLQGVLDLLSQGAQPAWKDESQRTAVICTIYGTTTNNLPITHANYEQATQCRPEHASILRLLLRYLLSDNIGDREMPSRIVFDEIVDQPQEGPWLRGITPLCLAAYLGKSELVRVMLEEGADVDSRDKNGATALMYAARDGRADVVEVLLSFNARVQLEDINGWSAERYGKSYPQVIELVKRFRGGWKGHGELFPSALKRELTSKYPEFLPAISRLIFQRLNTQPGSQGPSSTALTDCQAEKTAAGSGTSTPSPLSQTNLLSAIKHHDLRSMLQILQNCSVCNVYSCDPTTGVTPLQYTLRLRPLKHPESETIVRVLVALGANVNARNVKSGKTPLHYAVRDPYFIPDNSSFDDHRAVEDAARSIVRFLLACGADVNTTDLDGNLPLHYACRGRDVELTRILLSGGRAHAAVMNKKGKRPMDVCSNEEMVAVIRQYLHTPPIPYRKSREALQLQDTQDFGEKTVSQAHYHTKPGSLPSSRPTREALQLQDAQDFGEKAVSQAHDHTKPGSLPSSRPTTPFHENAKSSPSKLADSAYSSSDALKTLAEGLAELERLPPLRQRSSSEEVHSMNQKREPSAEEMRSLLSEMTRKYEESRREGLEWKSKFEQSRLQEEQALRMVKRLAECMSTNSNPSEGRPVNDNSTPISKTFPEQEARELLQLDVCLASAKNILDALRAADEESNGAIRYTEGMLSNLQKQQQALLKEVLNAKEIFYDTLSSLNTFELRMLSQLRGSQDQQIKKRPMDAGENYSPRQQDEVVEKVDRQNFPKFDDSPERHDQEQKRLGQTAKVTFSSVLREEISESTADQATRPGQCEEETETALLSRLLYAAKQRIQQLKKSLVSLETEKRSLQEKYLEKEAEAEQLLGDKRQIEGKYDTMLSSYLRDAKNVRALAQKMLADPPVPDADSQDLDLLKGDRLGLLPKLRNLYREMSRRRTEGASKQMPTAGEAQAINAKFLHIIHTLPEPNMENFSEAAIEKLTVALMEATDLCQRYATSIMEWYANNQQESKVVLHELDNIIAVVGGDGADKRHGAELDSRTTKASAPNDIEMQRKHSPDHTVPTASTESPPGLNEGQDGPHTTRFEPSSSAERSAKEEAQPLSAATDDRDCRWSTDPLNHSQDSSEEANWTRSLMTDASGAEQDNDTKDESPESSLVDDQTTMTNGRSRATTADQDFSTGRGPLESETGCRLMGPDNSGASSISPAASSGASTPLRIFESTGRDSENQRLLQSTPEIEELMKSIQKAKKSLGSDGETKATGRKEYNDAVKRLINVMRSEDEGRANMAFTGIPNLSKPVDPMVIPDVTRMLTVGSSSAGTPVLNVMSERTGSFGLDEDTQDALTRSLPDIITKKEVFPRPIAETLTLPSSSRRASPVTPRNGVGPLPTLVEDKDEEDDEQARRAARESRILTILGKRPALLPFKAADPSVLRTNNEARRKAATRHGNLHKQPAPAPTRRAPRPSTDEPFFSAEVQALRRERDELAIKYQQLQSLLREAHQDISELQEEVKVLRRTVADGTGPPPSVDADFDTTTALQRELGRSQADLASALARSALCPYCSREGQYAAPEAQEDAFEAAKEDPAIQEVESISSNSDADDHIPWHSESKEFTLGEVEDFFDNVVADFVGRSDPRFKCPNGAPVGDGAKRIVESSAPAAPADSETDTGTHRQSVNTLIQEPLMARRALVNFDPTNSVDKLSTAPHQDPAVLHVERERDALEEELIYMYTQLRHAKEEIEQLRNGADGRKSGLDG</sequence>